<comment type="similarity">
    <text evidence="6">Belongs to the purine/pyrimidine phosphoribosyltransferase family. PyrE subfamily.</text>
</comment>
<feature type="binding site" evidence="6">
    <location>
        <position position="112"/>
    </location>
    <ligand>
        <name>5-phospho-alpha-D-ribose 1-diphosphate</name>
        <dbReference type="ChEBI" id="CHEBI:58017"/>
        <note>ligand shared between dimeric partners</note>
    </ligand>
</feature>
<dbReference type="PANTHER" id="PTHR19278">
    <property type="entry name" value="OROTATE PHOSPHORIBOSYLTRANSFERASE"/>
    <property type="match status" value="1"/>
</dbReference>
<dbReference type="OrthoDB" id="9802134at2"/>
<dbReference type="Pfam" id="PF00156">
    <property type="entry name" value="Pribosyltran"/>
    <property type="match status" value="1"/>
</dbReference>
<proteinExistence type="inferred from homology"/>
<dbReference type="InterPro" id="IPR004467">
    <property type="entry name" value="Or_phspho_trans_dom"/>
</dbReference>
<dbReference type="KEGG" id="hmn:HM131_12120"/>
<feature type="binding site" evidence="6">
    <location>
        <position position="110"/>
    </location>
    <ligand>
        <name>5-phospho-alpha-D-ribose 1-diphosphate</name>
        <dbReference type="ChEBI" id="CHEBI:58017"/>
        <note>ligand shared between dimeric partners</note>
    </ligand>
</feature>
<evidence type="ECO:0000256" key="3">
    <source>
        <dbReference type="ARBA" id="ARBA00022676"/>
    </source>
</evidence>
<dbReference type="NCBIfam" id="TIGR00336">
    <property type="entry name" value="pyrE"/>
    <property type="match status" value="1"/>
</dbReference>
<comment type="cofactor">
    <cofactor evidence="6">
        <name>Mg(2+)</name>
        <dbReference type="ChEBI" id="CHEBI:18420"/>
    </cofactor>
</comment>
<keyword evidence="9" id="KW-1185">Reference proteome</keyword>
<keyword evidence="4 6" id="KW-0808">Transferase</keyword>
<dbReference type="InterPro" id="IPR000836">
    <property type="entry name" value="PRTase_dom"/>
</dbReference>
<keyword evidence="6" id="KW-0460">Magnesium</keyword>
<dbReference type="HAMAP" id="MF_01208">
    <property type="entry name" value="PyrE"/>
    <property type="match status" value="1"/>
</dbReference>
<dbReference type="UniPathway" id="UPA00070">
    <property type="reaction ID" value="UER00119"/>
</dbReference>
<evidence type="ECO:0000313" key="9">
    <source>
        <dbReference type="Proteomes" id="UP000192527"/>
    </source>
</evidence>
<evidence type="ECO:0000259" key="7">
    <source>
        <dbReference type="Pfam" id="PF00156"/>
    </source>
</evidence>
<dbReference type="PANTHER" id="PTHR19278:SF9">
    <property type="entry name" value="URIDINE 5'-MONOPHOSPHATE SYNTHASE"/>
    <property type="match status" value="1"/>
</dbReference>
<dbReference type="GO" id="GO:0000287">
    <property type="term" value="F:magnesium ion binding"/>
    <property type="evidence" value="ECO:0007669"/>
    <property type="project" value="UniProtKB-UniRule"/>
</dbReference>
<dbReference type="InterPro" id="IPR023031">
    <property type="entry name" value="OPRT"/>
</dbReference>
<evidence type="ECO:0000256" key="1">
    <source>
        <dbReference type="ARBA" id="ARBA00004889"/>
    </source>
</evidence>
<evidence type="ECO:0000313" key="8">
    <source>
        <dbReference type="EMBL" id="ARI77543.1"/>
    </source>
</evidence>
<reference evidence="8 9" key="1">
    <citation type="submission" date="2017-04" db="EMBL/GenBank/DDBJ databases">
        <title>The whole genome sequencing and assembly of Halobacillus mangrovi strain.</title>
        <authorList>
            <person name="Lee S.-J."/>
            <person name="Park M.-K."/>
            <person name="Kim J.-Y."/>
            <person name="Lee Y.-J."/>
            <person name="Yi H."/>
            <person name="Bahn Y.-S."/>
            <person name="Kim J.F."/>
            <person name="Lee D.-W."/>
        </authorList>
    </citation>
    <scope>NUCLEOTIDE SEQUENCE [LARGE SCALE GENOMIC DNA]</scope>
    <source>
        <strain evidence="8 9">KTB 131</strain>
    </source>
</reference>
<keyword evidence="3 6" id="KW-0328">Glycosyltransferase</keyword>
<dbReference type="SUPFAM" id="SSF53271">
    <property type="entry name" value="PRTase-like"/>
    <property type="match status" value="1"/>
</dbReference>
<evidence type="ECO:0000256" key="6">
    <source>
        <dbReference type="HAMAP-Rule" id="MF_01208"/>
    </source>
</evidence>
<keyword evidence="5 6" id="KW-0665">Pyrimidine biosynthesis</keyword>
<gene>
    <name evidence="6" type="primary">pyrE</name>
    <name evidence="8" type="ORF">HM131_12120</name>
</gene>
<protein>
    <recommendedName>
        <fullName evidence="2 6">Orotate phosphoribosyltransferase</fullName>
        <shortName evidence="6">OPRT</shortName>
        <shortName evidence="6">OPRTase</shortName>
        <ecNumber evidence="2 6">2.4.2.10</ecNumber>
    </recommendedName>
</protein>
<comment type="catalytic activity">
    <reaction evidence="6">
        <text>orotidine 5'-phosphate + diphosphate = orotate + 5-phospho-alpha-D-ribose 1-diphosphate</text>
        <dbReference type="Rhea" id="RHEA:10380"/>
        <dbReference type="ChEBI" id="CHEBI:30839"/>
        <dbReference type="ChEBI" id="CHEBI:33019"/>
        <dbReference type="ChEBI" id="CHEBI:57538"/>
        <dbReference type="ChEBI" id="CHEBI:58017"/>
        <dbReference type="EC" id="2.4.2.10"/>
    </reaction>
</comment>
<dbReference type="Gene3D" id="3.40.50.2020">
    <property type="match status" value="1"/>
</dbReference>
<dbReference type="STRING" id="402384.HM131_12120"/>
<feature type="binding site" evidence="6">
    <location>
        <position position="106"/>
    </location>
    <ligand>
        <name>5-phospho-alpha-D-ribose 1-diphosphate</name>
        <dbReference type="ChEBI" id="CHEBI:58017"/>
        <note>ligand shared between dimeric partners</note>
    </ligand>
</feature>
<evidence type="ECO:0000256" key="2">
    <source>
        <dbReference type="ARBA" id="ARBA00011971"/>
    </source>
</evidence>
<dbReference type="Proteomes" id="UP000192527">
    <property type="component" value="Chromosome"/>
</dbReference>
<sequence>MPSTNKSRRNFTVTSNIIQDLIKIGAVKIETEDLFTWTSGLRSPIYCDNRLTMSYPEIRRRIADAFVEKIQKLEKPVDVIAGCATAGIPHAAWVAEKLDLPMVYVRSSAKKHGKGNQIEGKIEAGQRVVIIEDLVSTGKSSIQAAEALKTEGVEVVEVLSIFTYGLQTAKDAFNEKGLTYHSIASYEELLEQLVNDSLMNENERERMAQWRNDPYIFTNS</sequence>
<dbReference type="EMBL" id="CP020772">
    <property type="protein sequence ID" value="ARI77543.1"/>
    <property type="molecule type" value="Genomic_DNA"/>
</dbReference>
<feature type="domain" description="Phosphoribosyltransferase" evidence="7">
    <location>
        <begin position="56"/>
        <end position="171"/>
    </location>
</feature>
<dbReference type="GO" id="GO:0044205">
    <property type="term" value="P:'de novo' UMP biosynthetic process"/>
    <property type="evidence" value="ECO:0007669"/>
    <property type="project" value="UniProtKB-UniRule"/>
</dbReference>
<comment type="subunit">
    <text evidence="6">Homodimer.</text>
</comment>
<dbReference type="AlphaFoldDB" id="A0A1W5ZW80"/>
<dbReference type="GO" id="GO:0004588">
    <property type="term" value="F:orotate phosphoribosyltransferase activity"/>
    <property type="evidence" value="ECO:0007669"/>
    <property type="project" value="UniProtKB-UniRule"/>
</dbReference>
<dbReference type="GO" id="GO:0019856">
    <property type="term" value="P:pyrimidine nucleobase biosynthetic process"/>
    <property type="evidence" value="ECO:0007669"/>
    <property type="project" value="TreeGrafter"/>
</dbReference>
<evidence type="ECO:0000256" key="5">
    <source>
        <dbReference type="ARBA" id="ARBA00022975"/>
    </source>
</evidence>
<dbReference type="CDD" id="cd06223">
    <property type="entry name" value="PRTases_typeI"/>
    <property type="match status" value="1"/>
</dbReference>
<name>A0A1W5ZW80_9BACI</name>
<comment type="pathway">
    <text evidence="1 6">Pyrimidine metabolism; UMP biosynthesis via de novo pathway; UMP from orotate: step 1/2.</text>
</comment>
<accession>A0A1W5ZW80</accession>
<comment type="caution">
    <text evidence="6">Lacks conserved residue(s) required for the propagation of feature annotation.</text>
</comment>
<feature type="binding site" description="in other chain" evidence="6">
    <location>
        <begin position="132"/>
        <end position="140"/>
    </location>
    <ligand>
        <name>5-phospho-alpha-D-ribose 1-diphosphate</name>
        <dbReference type="ChEBI" id="CHEBI:58017"/>
        <note>ligand shared between dimeric partners</note>
    </ligand>
</feature>
<dbReference type="EC" id="2.4.2.10" evidence="2 6"/>
<evidence type="ECO:0000256" key="4">
    <source>
        <dbReference type="ARBA" id="ARBA00022679"/>
    </source>
</evidence>
<dbReference type="InterPro" id="IPR029057">
    <property type="entry name" value="PRTase-like"/>
</dbReference>
<comment type="function">
    <text evidence="6">Catalyzes the transfer of a ribosyl phosphate group from 5-phosphoribose 1-diphosphate to orotate, leading to the formation of orotidine monophosphate (OMP).</text>
</comment>
<organism evidence="8 9">
    <name type="scientific">Halobacillus mangrovi</name>
    <dbReference type="NCBI Taxonomy" id="402384"/>
    <lineage>
        <taxon>Bacteria</taxon>
        <taxon>Bacillati</taxon>
        <taxon>Bacillota</taxon>
        <taxon>Bacilli</taxon>
        <taxon>Bacillales</taxon>
        <taxon>Bacillaceae</taxon>
        <taxon>Halobacillus</taxon>
    </lineage>
</organism>
<feature type="binding site" evidence="6">
    <location>
        <position position="136"/>
    </location>
    <ligand>
        <name>orotate</name>
        <dbReference type="ChEBI" id="CHEBI:30839"/>
    </ligand>
</feature>